<dbReference type="RefSeq" id="WP_175194612.1">
    <property type="nucleotide sequence ID" value="NZ_CADIKL010000006.1"/>
</dbReference>
<dbReference type="AlphaFoldDB" id="A0A6J5FSF7"/>
<name>A0A6J5FSF7_9BURK</name>
<evidence type="ECO:0000313" key="2">
    <source>
        <dbReference type="Proteomes" id="UP000494119"/>
    </source>
</evidence>
<protein>
    <submittedName>
        <fullName evidence="1">Uncharacterized protein</fullName>
    </submittedName>
</protein>
<proteinExistence type="predicted"/>
<sequence length="63" mass="6901">MASTENVAFSDSTETVIVAWSLSPIVDKTTYPNIGTVSTGDARYKAFYESNTFFRAMLPAPTM</sequence>
<dbReference type="EMBL" id="CADIKL010000006">
    <property type="protein sequence ID" value="CAB3783344.1"/>
    <property type="molecule type" value="Genomic_DNA"/>
</dbReference>
<keyword evidence="2" id="KW-1185">Reference proteome</keyword>
<reference evidence="1 2" key="1">
    <citation type="submission" date="2020-04" db="EMBL/GenBank/DDBJ databases">
        <authorList>
            <person name="De Canck E."/>
        </authorList>
    </citation>
    <scope>NUCLEOTIDE SEQUENCE [LARGE SCALE GENOMIC DNA]</scope>
    <source>
        <strain evidence="1 2">LMG 28688</strain>
    </source>
</reference>
<gene>
    <name evidence="1" type="ORF">LMG28688_01628</name>
</gene>
<organism evidence="1 2">
    <name type="scientific">Paraburkholderia caffeinitolerans</name>
    <dbReference type="NCBI Taxonomy" id="1723730"/>
    <lineage>
        <taxon>Bacteria</taxon>
        <taxon>Pseudomonadati</taxon>
        <taxon>Pseudomonadota</taxon>
        <taxon>Betaproteobacteria</taxon>
        <taxon>Burkholderiales</taxon>
        <taxon>Burkholderiaceae</taxon>
        <taxon>Paraburkholderia</taxon>
    </lineage>
</organism>
<accession>A0A6J5FSF7</accession>
<evidence type="ECO:0000313" key="1">
    <source>
        <dbReference type="EMBL" id="CAB3783344.1"/>
    </source>
</evidence>
<dbReference type="Proteomes" id="UP000494119">
    <property type="component" value="Unassembled WGS sequence"/>
</dbReference>